<gene>
    <name evidence="1" type="ORF">PF008_g19644</name>
</gene>
<organism evidence="1 2">
    <name type="scientific">Phytophthora fragariae</name>
    <dbReference type="NCBI Taxonomy" id="53985"/>
    <lineage>
        <taxon>Eukaryota</taxon>
        <taxon>Sar</taxon>
        <taxon>Stramenopiles</taxon>
        <taxon>Oomycota</taxon>
        <taxon>Peronosporomycetes</taxon>
        <taxon>Peronosporales</taxon>
        <taxon>Peronosporaceae</taxon>
        <taxon>Phytophthora</taxon>
    </lineage>
</organism>
<sequence>MRFHASAVMPAAASLLIPAHRPCRVTAMAVPFASALIRSFALKIRRGVFHLHLPAQRHTNRASLGCGSTSVIVVVEPTSDCMAATRSR</sequence>
<comment type="caution">
    <text evidence="1">The sequence shown here is derived from an EMBL/GenBank/DDBJ whole genome shotgun (WGS) entry which is preliminary data.</text>
</comment>
<proteinExistence type="predicted"/>
<dbReference type="AlphaFoldDB" id="A0A6G0R1T3"/>
<protein>
    <submittedName>
        <fullName evidence="1">Uncharacterized protein</fullName>
    </submittedName>
</protein>
<evidence type="ECO:0000313" key="1">
    <source>
        <dbReference type="EMBL" id="KAE9313797.1"/>
    </source>
</evidence>
<accession>A0A6G0R1T3</accession>
<name>A0A6G0R1T3_9STRA</name>
<reference evidence="1 2" key="1">
    <citation type="submission" date="2018-09" db="EMBL/GenBank/DDBJ databases">
        <title>Genomic investigation of the strawberry pathogen Phytophthora fragariae indicates pathogenicity is determined by transcriptional variation in three key races.</title>
        <authorList>
            <person name="Adams T.M."/>
            <person name="Armitage A.D."/>
            <person name="Sobczyk M.K."/>
            <person name="Bates H.J."/>
            <person name="Dunwell J.M."/>
            <person name="Nellist C.F."/>
            <person name="Harrison R.J."/>
        </authorList>
    </citation>
    <scope>NUCLEOTIDE SEQUENCE [LARGE SCALE GENOMIC DNA]</scope>
    <source>
        <strain evidence="1 2">NOV-77</strain>
    </source>
</reference>
<evidence type="ECO:0000313" key="2">
    <source>
        <dbReference type="Proteomes" id="UP000486351"/>
    </source>
</evidence>
<dbReference type="Proteomes" id="UP000486351">
    <property type="component" value="Unassembled WGS sequence"/>
</dbReference>
<dbReference type="EMBL" id="QXFY01001597">
    <property type="protein sequence ID" value="KAE9313797.1"/>
    <property type="molecule type" value="Genomic_DNA"/>
</dbReference>